<sequence length="86" mass="9596">MFNVDGTIGQAARQQRGSNEQPAFRNPIDIADAAAAARNRSSLRPHPQLHGLCQCRDAYRLNDPERPELKDFARSWGCLYALVMVA</sequence>
<organism evidence="2 3">
    <name type="scientific">Paraburkholderia franconis</name>
    <dbReference type="NCBI Taxonomy" id="2654983"/>
    <lineage>
        <taxon>Bacteria</taxon>
        <taxon>Pseudomonadati</taxon>
        <taxon>Pseudomonadota</taxon>
        <taxon>Betaproteobacteria</taxon>
        <taxon>Burkholderiales</taxon>
        <taxon>Burkholderiaceae</taxon>
        <taxon>Paraburkholderia</taxon>
    </lineage>
</organism>
<evidence type="ECO:0000313" key="3">
    <source>
        <dbReference type="Proteomes" id="UP000484381"/>
    </source>
</evidence>
<dbReference type="AlphaFoldDB" id="A0A7X1NC49"/>
<feature type="compositionally biased region" description="Polar residues" evidence="1">
    <location>
        <begin position="12"/>
        <end position="21"/>
    </location>
</feature>
<evidence type="ECO:0000256" key="1">
    <source>
        <dbReference type="SAM" id="MobiDB-lite"/>
    </source>
</evidence>
<reference evidence="2 3" key="1">
    <citation type="submission" date="2019-10" db="EMBL/GenBank/DDBJ databases">
        <title>Paraburkholderia sp. isolated from nodules of Mimosa pudica from Brazilian Atlantic Forest soils.</title>
        <authorList>
            <person name="Paulitsch F."/>
            <person name="Hungria M."/>
            <person name="Dall'Agnol R."/>
        </authorList>
    </citation>
    <scope>NUCLEOTIDE SEQUENCE [LARGE SCALE GENOMIC DNA]</scope>
    <source>
        <strain evidence="2 3">CNPSo 3157</strain>
    </source>
</reference>
<comment type="caution">
    <text evidence="2">The sequence shown here is derived from an EMBL/GenBank/DDBJ whole genome shotgun (WGS) entry which is preliminary data.</text>
</comment>
<keyword evidence="3" id="KW-1185">Reference proteome</keyword>
<gene>
    <name evidence="2" type="ORF">GCT13_20765</name>
</gene>
<feature type="region of interest" description="Disordered" evidence="1">
    <location>
        <begin position="1"/>
        <end position="25"/>
    </location>
</feature>
<evidence type="ECO:0000313" key="2">
    <source>
        <dbReference type="EMBL" id="MPW19262.1"/>
    </source>
</evidence>
<name>A0A7X1NC49_9BURK</name>
<dbReference type="Proteomes" id="UP000484381">
    <property type="component" value="Unassembled WGS sequence"/>
</dbReference>
<proteinExistence type="predicted"/>
<dbReference type="EMBL" id="WHNP01000019">
    <property type="protein sequence ID" value="MPW19262.1"/>
    <property type="molecule type" value="Genomic_DNA"/>
</dbReference>
<accession>A0A7X1NC49</accession>
<dbReference type="RefSeq" id="WP_152761127.1">
    <property type="nucleotide sequence ID" value="NZ_WHNP01000019.1"/>
</dbReference>
<protein>
    <submittedName>
        <fullName evidence="2">Uncharacterized protein</fullName>
    </submittedName>
</protein>